<proteinExistence type="predicted"/>
<dbReference type="AlphaFoldDB" id="A0A172TCL7"/>
<organism evidence="1 2">
    <name type="scientific">Deinococcus puniceus</name>
    <dbReference type="NCBI Taxonomy" id="1182568"/>
    <lineage>
        <taxon>Bacteria</taxon>
        <taxon>Thermotogati</taxon>
        <taxon>Deinococcota</taxon>
        <taxon>Deinococci</taxon>
        <taxon>Deinococcales</taxon>
        <taxon>Deinococcaceae</taxon>
        <taxon>Deinococcus</taxon>
    </lineage>
</organism>
<gene>
    <name evidence="1" type="ORF">SU48_13095</name>
</gene>
<name>A0A172TCL7_9DEIO</name>
<evidence type="ECO:0000313" key="2">
    <source>
        <dbReference type="Proteomes" id="UP000077363"/>
    </source>
</evidence>
<sequence length="168" mass="18228">MTVGLGGLALAGGRDAPTFLDVFRQTPGARQVIKVPDEQLGTLGYTHRLIFQNVGAVFLTRGALEGSDTPNTITAWVSTSHASIQQQRAMVAVIRHTVARCHAPLTAQQLNMLHALAERDWRLKLGWQEQQIGPLKVGWGGREGLNIGGHDVGGMSVDWPNSQGVCRW</sequence>
<dbReference type="PATRIC" id="fig|1182568.3.peg.2706"/>
<dbReference type="EMBL" id="CP011387">
    <property type="protein sequence ID" value="ANE44543.1"/>
    <property type="molecule type" value="Genomic_DNA"/>
</dbReference>
<dbReference type="KEGG" id="dpu:SU48_13095"/>
<protein>
    <submittedName>
        <fullName evidence="1">Uncharacterized protein</fullName>
    </submittedName>
</protein>
<keyword evidence="2" id="KW-1185">Reference proteome</keyword>
<accession>A0A172TCL7</accession>
<reference evidence="1 2" key="1">
    <citation type="submission" date="2015-01" db="EMBL/GenBank/DDBJ databases">
        <title>Deinococcus puniceus/DY1/ whole genome sequencing.</title>
        <authorList>
            <person name="Kim M.K."/>
            <person name="Srinivasan S."/>
            <person name="Lee J.-J."/>
        </authorList>
    </citation>
    <scope>NUCLEOTIDE SEQUENCE [LARGE SCALE GENOMIC DNA]</scope>
    <source>
        <strain evidence="1 2">DY1</strain>
    </source>
</reference>
<evidence type="ECO:0000313" key="1">
    <source>
        <dbReference type="EMBL" id="ANE44543.1"/>
    </source>
</evidence>
<dbReference type="Proteomes" id="UP000077363">
    <property type="component" value="Chromosome"/>
</dbReference>